<feature type="domain" description="RNA polymerase sigma-70 region 2" evidence="5">
    <location>
        <begin position="4"/>
        <end position="66"/>
    </location>
</feature>
<dbReference type="Pfam" id="PF08281">
    <property type="entry name" value="Sigma70_r4_2"/>
    <property type="match status" value="1"/>
</dbReference>
<dbReference type="InterPro" id="IPR036388">
    <property type="entry name" value="WH-like_DNA-bd_sf"/>
</dbReference>
<evidence type="ECO:0000256" key="3">
    <source>
        <dbReference type="ARBA" id="ARBA00023082"/>
    </source>
</evidence>
<keyword evidence="4" id="KW-0804">Transcription</keyword>
<evidence type="ECO:0000256" key="4">
    <source>
        <dbReference type="ARBA" id="ARBA00023163"/>
    </source>
</evidence>
<dbReference type="SUPFAM" id="SSF88659">
    <property type="entry name" value="Sigma3 and sigma4 domains of RNA polymerase sigma factors"/>
    <property type="match status" value="1"/>
</dbReference>
<dbReference type="InterPro" id="IPR014284">
    <property type="entry name" value="RNA_pol_sigma-70_dom"/>
</dbReference>
<dbReference type="CDD" id="cd06171">
    <property type="entry name" value="Sigma70_r4"/>
    <property type="match status" value="1"/>
</dbReference>
<evidence type="ECO:0000256" key="1">
    <source>
        <dbReference type="ARBA" id="ARBA00010641"/>
    </source>
</evidence>
<dbReference type="Gene3D" id="1.10.1740.10">
    <property type="match status" value="1"/>
</dbReference>
<feature type="domain" description="RNA polymerase sigma factor 70 region 4 type 2" evidence="6">
    <location>
        <begin position="94"/>
        <end position="145"/>
    </location>
</feature>
<comment type="caution">
    <text evidence="7">The sequence shown here is derived from an EMBL/GenBank/DDBJ whole genome shotgun (WGS) entry which is preliminary data.</text>
</comment>
<keyword evidence="3" id="KW-0731">Sigma factor</keyword>
<dbReference type="GO" id="GO:0016987">
    <property type="term" value="F:sigma factor activity"/>
    <property type="evidence" value="ECO:0007669"/>
    <property type="project" value="UniProtKB-KW"/>
</dbReference>
<dbReference type="InterPro" id="IPR013324">
    <property type="entry name" value="RNA_pol_sigma_r3/r4-like"/>
</dbReference>
<gene>
    <name evidence="7" type="ORF">JKG68_07545</name>
</gene>
<keyword evidence="8" id="KW-1185">Reference proteome</keyword>
<accession>A0A936ZBC5</accession>
<evidence type="ECO:0000313" key="7">
    <source>
        <dbReference type="EMBL" id="MBL0403812.1"/>
    </source>
</evidence>
<evidence type="ECO:0000259" key="6">
    <source>
        <dbReference type="Pfam" id="PF08281"/>
    </source>
</evidence>
<dbReference type="Gene3D" id="1.10.10.10">
    <property type="entry name" value="Winged helix-like DNA-binding domain superfamily/Winged helix DNA-binding domain"/>
    <property type="match status" value="1"/>
</dbReference>
<dbReference type="Proteomes" id="UP000605848">
    <property type="component" value="Unassembled WGS sequence"/>
</dbReference>
<dbReference type="InterPro" id="IPR007627">
    <property type="entry name" value="RNA_pol_sigma70_r2"/>
</dbReference>
<dbReference type="GO" id="GO:0006352">
    <property type="term" value="P:DNA-templated transcription initiation"/>
    <property type="evidence" value="ECO:0007669"/>
    <property type="project" value="InterPro"/>
</dbReference>
<dbReference type="PANTHER" id="PTHR43133:SF25">
    <property type="entry name" value="RNA POLYMERASE SIGMA FACTOR RFAY-RELATED"/>
    <property type="match status" value="1"/>
</dbReference>
<organism evidence="7 8">
    <name type="scientific">Microvirga aerilata</name>
    <dbReference type="NCBI Taxonomy" id="670292"/>
    <lineage>
        <taxon>Bacteria</taxon>
        <taxon>Pseudomonadati</taxon>
        <taxon>Pseudomonadota</taxon>
        <taxon>Alphaproteobacteria</taxon>
        <taxon>Hyphomicrobiales</taxon>
        <taxon>Methylobacteriaceae</taxon>
        <taxon>Microvirga</taxon>
    </lineage>
</organism>
<evidence type="ECO:0000259" key="5">
    <source>
        <dbReference type="Pfam" id="PF04542"/>
    </source>
</evidence>
<evidence type="ECO:0000256" key="2">
    <source>
        <dbReference type="ARBA" id="ARBA00023015"/>
    </source>
</evidence>
<keyword evidence="2" id="KW-0805">Transcription regulation</keyword>
<dbReference type="AlphaFoldDB" id="A0A936ZBC5"/>
<dbReference type="PANTHER" id="PTHR43133">
    <property type="entry name" value="RNA POLYMERASE ECF-TYPE SIGMA FACTO"/>
    <property type="match status" value="1"/>
</dbReference>
<dbReference type="InterPro" id="IPR039425">
    <property type="entry name" value="RNA_pol_sigma-70-like"/>
</dbReference>
<evidence type="ECO:0000313" key="8">
    <source>
        <dbReference type="Proteomes" id="UP000605848"/>
    </source>
</evidence>
<dbReference type="EMBL" id="JAEQMY010000008">
    <property type="protein sequence ID" value="MBL0403812.1"/>
    <property type="molecule type" value="Genomic_DNA"/>
</dbReference>
<protein>
    <submittedName>
        <fullName evidence="7">Sigma-70 family RNA polymerase sigma factor</fullName>
    </submittedName>
</protein>
<dbReference type="GO" id="GO:0003677">
    <property type="term" value="F:DNA binding"/>
    <property type="evidence" value="ECO:0007669"/>
    <property type="project" value="InterPro"/>
</dbReference>
<dbReference type="Pfam" id="PF04542">
    <property type="entry name" value="Sigma70_r2"/>
    <property type="match status" value="1"/>
</dbReference>
<reference evidence="7" key="1">
    <citation type="submission" date="2021-01" db="EMBL/GenBank/DDBJ databases">
        <title>Microvirga sp.</title>
        <authorList>
            <person name="Kim M.K."/>
        </authorList>
    </citation>
    <scope>NUCLEOTIDE SEQUENCE</scope>
    <source>
        <strain evidence="7">5420S-16</strain>
    </source>
</reference>
<dbReference type="SUPFAM" id="SSF88946">
    <property type="entry name" value="Sigma2 domain of RNA polymerase sigma factors"/>
    <property type="match status" value="1"/>
</dbReference>
<name>A0A936ZBC5_9HYPH</name>
<proteinExistence type="inferred from homology"/>
<dbReference type="NCBIfam" id="TIGR02937">
    <property type="entry name" value="sigma70-ECF"/>
    <property type="match status" value="1"/>
</dbReference>
<dbReference type="InterPro" id="IPR013249">
    <property type="entry name" value="RNA_pol_sigma70_r4_t2"/>
</dbReference>
<dbReference type="InterPro" id="IPR013325">
    <property type="entry name" value="RNA_pol_sigma_r2"/>
</dbReference>
<dbReference type="RefSeq" id="WP_202057876.1">
    <property type="nucleotide sequence ID" value="NZ_JBHTFS010000001.1"/>
</dbReference>
<comment type="similarity">
    <text evidence="1">Belongs to the sigma-70 factor family. ECF subfamily.</text>
</comment>
<sequence length="175" mass="19830">MLDLLPNLRAFAFSLTNDPTRVDDMVQDTFLRAWANIDHFERGSNLGAWLFTILRHAFYTEHRKRRHEVEDPTGVHAARLKVPPEQEAALATSELRLALAHLPRSHREALLLVGGEGLTYEEVAMLQGVAVGTIKSRVNRARLQLAELLQMKSRHEIGPDEVMQAAMQEPMTLFL</sequence>